<dbReference type="InterPro" id="IPR004883">
    <property type="entry name" value="LOB"/>
</dbReference>
<dbReference type="AlphaFoldDB" id="F6I6F5"/>
<gene>
    <name evidence="3" type="ordered locus">VIT_15s0046g00240</name>
</gene>
<evidence type="ECO:0000259" key="2">
    <source>
        <dbReference type="PROSITE" id="PS50891"/>
    </source>
</evidence>
<dbReference type="GO" id="GO:0006355">
    <property type="term" value="P:regulation of DNA-templated transcription"/>
    <property type="evidence" value="ECO:0000318"/>
    <property type="project" value="GO_Central"/>
</dbReference>
<accession>F6I6F5</accession>
<name>F6I6F5_VITVI</name>
<evidence type="ECO:0000256" key="1">
    <source>
        <dbReference type="ARBA" id="ARBA00005474"/>
    </source>
</evidence>
<dbReference type="InParanoid" id="F6I6F5"/>
<dbReference type="PANTHER" id="PTHR31301">
    <property type="entry name" value="LOB DOMAIN-CONTAINING PROTEIN 4-RELATED"/>
    <property type="match status" value="1"/>
</dbReference>
<sequence length="172" mass="19365">MAAQVPPRARTHQPCAACRMLRRRCDRDCILAPYFPSYEIEKFAGVHKVFGASNVIKMIQMVEESRREDAVKAIIYEATTRLRDPVYGSAGAIFHLQKMIQDLNTQLDSIRTQTLVLREQRDQLLGILKNVHRRDPVSPIDFPTFGDAGSLSIDDTVGCGPSSFPSDCDWIL</sequence>
<proteinExistence type="inferred from homology"/>
<dbReference type="GO" id="GO:0005634">
    <property type="term" value="C:nucleus"/>
    <property type="evidence" value="ECO:0000318"/>
    <property type="project" value="GO_Central"/>
</dbReference>
<dbReference type="HOGENOM" id="CLU_058353_5_3_1"/>
<dbReference type="OrthoDB" id="1137559at2759"/>
<reference evidence="4" key="1">
    <citation type="journal article" date="2007" name="Nature">
        <title>The grapevine genome sequence suggests ancestral hexaploidization in major angiosperm phyla.</title>
        <authorList>
            <consortium name="The French-Italian Public Consortium for Grapevine Genome Characterization."/>
            <person name="Jaillon O."/>
            <person name="Aury J.-M."/>
            <person name="Noel B."/>
            <person name="Policriti A."/>
            <person name="Clepet C."/>
            <person name="Casagrande A."/>
            <person name="Choisne N."/>
            <person name="Aubourg S."/>
            <person name="Vitulo N."/>
            <person name="Jubin C."/>
            <person name="Vezzi A."/>
            <person name="Legeai F."/>
            <person name="Hugueney P."/>
            <person name="Dasilva C."/>
            <person name="Horner D."/>
            <person name="Mica E."/>
            <person name="Jublot D."/>
            <person name="Poulain J."/>
            <person name="Bruyere C."/>
            <person name="Billault A."/>
            <person name="Segurens B."/>
            <person name="Gouyvenoux M."/>
            <person name="Ugarte E."/>
            <person name="Cattonaro F."/>
            <person name="Anthouard V."/>
            <person name="Vico V."/>
            <person name="Del Fabbro C."/>
            <person name="Alaux M."/>
            <person name="Di Gaspero G."/>
            <person name="Dumas V."/>
            <person name="Felice N."/>
            <person name="Paillard S."/>
            <person name="Juman I."/>
            <person name="Moroldo M."/>
            <person name="Scalabrin S."/>
            <person name="Canaguier A."/>
            <person name="Le Clainche I."/>
            <person name="Malacrida G."/>
            <person name="Durand E."/>
            <person name="Pesole G."/>
            <person name="Laucou V."/>
            <person name="Chatelet P."/>
            <person name="Merdinoglu D."/>
            <person name="Delledonne M."/>
            <person name="Pezzotti M."/>
            <person name="Lecharny A."/>
            <person name="Scarpelli C."/>
            <person name="Artiguenave F."/>
            <person name="Pe M.E."/>
            <person name="Valle G."/>
            <person name="Morgante M."/>
            <person name="Caboche M."/>
            <person name="Adam-Blondon A.-F."/>
            <person name="Weissenbach J."/>
            <person name="Quetier F."/>
            <person name="Wincker P."/>
        </authorList>
    </citation>
    <scope>NUCLEOTIDE SEQUENCE [LARGE SCALE GENOMIC DNA]</scope>
    <source>
        <strain evidence="4">cv. Pinot noir / PN40024</strain>
    </source>
</reference>
<dbReference type="Pfam" id="PF03195">
    <property type="entry name" value="LOB"/>
    <property type="match status" value="1"/>
</dbReference>
<feature type="domain" description="LOB" evidence="2">
    <location>
        <begin position="13"/>
        <end position="114"/>
    </location>
</feature>
<keyword evidence="4" id="KW-1185">Reference proteome</keyword>
<dbReference type="PaxDb" id="29760-VIT_15s0046g00240.t01"/>
<dbReference type="eggNOG" id="ENOG502S0T4">
    <property type="taxonomic scope" value="Eukaryota"/>
</dbReference>
<organism evidence="3 4">
    <name type="scientific">Vitis vinifera</name>
    <name type="common">Grape</name>
    <dbReference type="NCBI Taxonomy" id="29760"/>
    <lineage>
        <taxon>Eukaryota</taxon>
        <taxon>Viridiplantae</taxon>
        <taxon>Streptophyta</taxon>
        <taxon>Embryophyta</taxon>
        <taxon>Tracheophyta</taxon>
        <taxon>Spermatophyta</taxon>
        <taxon>Magnoliopsida</taxon>
        <taxon>eudicotyledons</taxon>
        <taxon>Gunneridae</taxon>
        <taxon>Pentapetalae</taxon>
        <taxon>rosids</taxon>
        <taxon>Vitales</taxon>
        <taxon>Vitaceae</taxon>
        <taxon>Viteae</taxon>
        <taxon>Vitis</taxon>
    </lineage>
</organism>
<evidence type="ECO:0000313" key="3">
    <source>
        <dbReference type="EMBL" id="CCB62551.1"/>
    </source>
</evidence>
<dbReference type="GO" id="GO:0001216">
    <property type="term" value="F:DNA-binding transcription activator activity"/>
    <property type="evidence" value="ECO:0000318"/>
    <property type="project" value="GO_Central"/>
</dbReference>
<dbReference type="EMBL" id="FN596755">
    <property type="protein sequence ID" value="CCB62551.1"/>
    <property type="molecule type" value="Genomic_DNA"/>
</dbReference>
<dbReference type="Proteomes" id="UP000009183">
    <property type="component" value="Chromosome 15"/>
</dbReference>
<dbReference type="PROSITE" id="PS50891">
    <property type="entry name" value="LOB"/>
    <property type="match status" value="1"/>
</dbReference>
<evidence type="ECO:0000313" key="4">
    <source>
        <dbReference type="Proteomes" id="UP000009183"/>
    </source>
</evidence>
<comment type="similarity">
    <text evidence="1">Belongs to the LOB domain-containing protein family.</text>
</comment>
<protein>
    <recommendedName>
        <fullName evidence="2">LOB domain-containing protein</fullName>
    </recommendedName>
</protein>
<dbReference type="PANTHER" id="PTHR31301:SF77">
    <property type="entry name" value="LOB DOMAIN-CONTAINING PROTEIN 1-LIKE"/>
    <property type="match status" value="1"/>
</dbReference>